<gene>
    <name evidence="1" type="ORF">NECAME_01531</name>
</gene>
<sequence>MEFYSLPDSAPRRYYEVNRGGGDLWFKDGNLKEIYCHSIDLIIARDCTSLFRDARMYLSMYANDR</sequence>
<dbReference type="AlphaFoldDB" id="W2TTI4"/>
<dbReference type="EMBL" id="KI657838">
    <property type="protein sequence ID" value="ETN84969.1"/>
    <property type="molecule type" value="Genomic_DNA"/>
</dbReference>
<protein>
    <submittedName>
        <fullName evidence="1">Uncharacterized protein</fullName>
    </submittedName>
</protein>
<evidence type="ECO:0000313" key="1">
    <source>
        <dbReference type="EMBL" id="ETN84969.1"/>
    </source>
</evidence>
<accession>W2TTI4</accession>
<keyword evidence="2" id="KW-1185">Reference proteome</keyword>
<reference evidence="2" key="1">
    <citation type="journal article" date="2014" name="Nat. Genet.">
        <title>Genome of the human hookworm Necator americanus.</title>
        <authorList>
            <person name="Tang Y.T."/>
            <person name="Gao X."/>
            <person name="Rosa B.A."/>
            <person name="Abubucker S."/>
            <person name="Hallsworth-Pepin K."/>
            <person name="Martin J."/>
            <person name="Tyagi R."/>
            <person name="Heizer E."/>
            <person name="Zhang X."/>
            <person name="Bhonagiri-Palsikar V."/>
            <person name="Minx P."/>
            <person name="Warren W.C."/>
            <person name="Wang Q."/>
            <person name="Zhan B."/>
            <person name="Hotez P.J."/>
            <person name="Sternberg P.W."/>
            <person name="Dougall A."/>
            <person name="Gaze S.T."/>
            <person name="Mulvenna J."/>
            <person name="Sotillo J."/>
            <person name="Ranganathan S."/>
            <person name="Rabelo E.M."/>
            <person name="Wilson R.K."/>
            <person name="Felgner P.L."/>
            <person name="Bethony J."/>
            <person name="Hawdon J.M."/>
            <person name="Gasser R.B."/>
            <person name="Loukas A."/>
            <person name="Mitreva M."/>
        </authorList>
    </citation>
    <scope>NUCLEOTIDE SEQUENCE [LARGE SCALE GENOMIC DNA]</scope>
</reference>
<dbReference type="KEGG" id="nai:NECAME_01531"/>
<evidence type="ECO:0000313" key="2">
    <source>
        <dbReference type="Proteomes" id="UP000053676"/>
    </source>
</evidence>
<proteinExistence type="predicted"/>
<name>W2TTI4_NECAM</name>
<dbReference type="Proteomes" id="UP000053676">
    <property type="component" value="Unassembled WGS sequence"/>
</dbReference>
<organism evidence="1 2">
    <name type="scientific">Necator americanus</name>
    <name type="common">Human hookworm</name>
    <dbReference type="NCBI Taxonomy" id="51031"/>
    <lineage>
        <taxon>Eukaryota</taxon>
        <taxon>Metazoa</taxon>
        <taxon>Ecdysozoa</taxon>
        <taxon>Nematoda</taxon>
        <taxon>Chromadorea</taxon>
        <taxon>Rhabditida</taxon>
        <taxon>Rhabditina</taxon>
        <taxon>Rhabditomorpha</taxon>
        <taxon>Strongyloidea</taxon>
        <taxon>Ancylostomatidae</taxon>
        <taxon>Bunostominae</taxon>
        <taxon>Necator</taxon>
    </lineage>
</organism>